<dbReference type="AlphaFoldDB" id="A0A9P1I3Z3"/>
<gene>
    <name evidence="1" type="ORF">CAMP_LOCUS409</name>
</gene>
<comment type="caution">
    <text evidence="1">The sequence shown here is derived from an EMBL/GenBank/DDBJ whole genome shotgun (WGS) entry which is preliminary data.</text>
</comment>
<reference evidence="1" key="1">
    <citation type="submission" date="2022-11" db="EMBL/GenBank/DDBJ databases">
        <authorList>
            <person name="Kikuchi T."/>
        </authorList>
    </citation>
    <scope>NUCLEOTIDE SEQUENCE</scope>
    <source>
        <strain evidence="1">PS1010</strain>
    </source>
</reference>
<dbReference type="EMBL" id="CANHGI010000001">
    <property type="protein sequence ID" value="CAI5437772.1"/>
    <property type="molecule type" value="Genomic_DNA"/>
</dbReference>
<proteinExistence type="predicted"/>
<protein>
    <submittedName>
        <fullName evidence="1">Uncharacterized protein</fullName>
    </submittedName>
</protein>
<evidence type="ECO:0000313" key="2">
    <source>
        <dbReference type="Proteomes" id="UP001152747"/>
    </source>
</evidence>
<organism evidence="1 2">
    <name type="scientific">Caenorhabditis angaria</name>
    <dbReference type="NCBI Taxonomy" id="860376"/>
    <lineage>
        <taxon>Eukaryota</taxon>
        <taxon>Metazoa</taxon>
        <taxon>Ecdysozoa</taxon>
        <taxon>Nematoda</taxon>
        <taxon>Chromadorea</taxon>
        <taxon>Rhabditida</taxon>
        <taxon>Rhabditina</taxon>
        <taxon>Rhabditomorpha</taxon>
        <taxon>Rhabditoidea</taxon>
        <taxon>Rhabditidae</taxon>
        <taxon>Peloderinae</taxon>
        <taxon>Caenorhabditis</taxon>
    </lineage>
</organism>
<dbReference type="Proteomes" id="UP001152747">
    <property type="component" value="Unassembled WGS sequence"/>
</dbReference>
<dbReference type="OrthoDB" id="2186602at2759"/>
<keyword evidence="2" id="KW-1185">Reference proteome</keyword>
<accession>A0A9P1I3Z3</accession>
<sequence>MYSENVAVTKRHTDRAKFSSMWEQIENLGSKTTPHLCQRLGVKAVGDIKNGFFFFELSSASSLFSLFSLSFNNGVAVSRRCVISKLRSRHRRIEEISRENNGTSEIVRICQWFRIDRSVVLQTHNLDMEIAP</sequence>
<name>A0A9P1I3Z3_9PELO</name>
<evidence type="ECO:0000313" key="1">
    <source>
        <dbReference type="EMBL" id="CAI5437772.1"/>
    </source>
</evidence>